<reference evidence="2" key="1">
    <citation type="journal article" date="2014" name="Proc. Natl. Acad. Sci. U.S.A.">
        <title>Extensive sampling of basidiomycete genomes demonstrates inadequacy of the white-rot/brown-rot paradigm for wood decay fungi.</title>
        <authorList>
            <person name="Riley R."/>
            <person name="Salamov A.A."/>
            <person name="Brown D.W."/>
            <person name="Nagy L.G."/>
            <person name="Floudas D."/>
            <person name="Held B.W."/>
            <person name="Levasseur A."/>
            <person name="Lombard V."/>
            <person name="Morin E."/>
            <person name="Otillar R."/>
            <person name="Lindquist E.A."/>
            <person name="Sun H."/>
            <person name="LaButti K.M."/>
            <person name="Schmutz J."/>
            <person name="Jabbour D."/>
            <person name="Luo H."/>
            <person name="Baker S.E."/>
            <person name="Pisabarro A.G."/>
            <person name="Walton J.D."/>
            <person name="Blanchette R.A."/>
            <person name="Henrissat B."/>
            <person name="Martin F."/>
            <person name="Cullen D."/>
            <person name="Hibbett D.S."/>
            <person name="Grigoriev I.V."/>
        </authorList>
    </citation>
    <scope>NUCLEOTIDE SEQUENCE [LARGE SCALE GENOMIC DNA]</scope>
    <source>
        <strain evidence="2">CBS 339.88</strain>
    </source>
</reference>
<name>A0A067THB6_GALM3</name>
<proteinExistence type="predicted"/>
<dbReference type="Proteomes" id="UP000027222">
    <property type="component" value="Unassembled WGS sequence"/>
</dbReference>
<sequence>MHYYYLCLCISSLVLLIQLFYPGFQFFDNVNFCVKVLPKKLPGLEKLLQTPLGRAQLIAALSICAEQAFTQASAKKWGFSTAFLIALSNYVKSTVMEDVNKAIGVLQDQGDLLEEQLVHIITKHPIRINNDSTG</sequence>
<dbReference type="EMBL" id="KL142373">
    <property type="protein sequence ID" value="KDR79304.1"/>
    <property type="molecule type" value="Genomic_DNA"/>
</dbReference>
<dbReference type="HOGENOM" id="CLU_1896378_0_0_1"/>
<keyword evidence="2" id="KW-1185">Reference proteome</keyword>
<evidence type="ECO:0000313" key="2">
    <source>
        <dbReference type="Proteomes" id="UP000027222"/>
    </source>
</evidence>
<protein>
    <submittedName>
        <fullName evidence="1">Uncharacterized protein</fullName>
    </submittedName>
</protein>
<dbReference type="AlphaFoldDB" id="A0A067THB6"/>
<dbReference type="OrthoDB" id="3030308at2759"/>
<gene>
    <name evidence="1" type="ORF">GALMADRAFT_1232599</name>
</gene>
<evidence type="ECO:0000313" key="1">
    <source>
        <dbReference type="EMBL" id="KDR79304.1"/>
    </source>
</evidence>
<organism evidence="1 2">
    <name type="scientific">Galerina marginata (strain CBS 339.88)</name>
    <dbReference type="NCBI Taxonomy" id="685588"/>
    <lineage>
        <taxon>Eukaryota</taxon>
        <taxon>Fungi</taxon>
        <taxon>Dikarya</taxon>
        <taxon>Basidiomycota</taxon>
        <taxon>Agaricomycotina</taxon>
        <taxon>Agaricomycetes</taxon>
        <taxon>Agaricomycetidae</taxon>
        <taxon>Agaricales</taxon>
        <taxon>Agaricineae</taxon>
        <taxon>Strophariaceae</taxon>
        <taxon>Galerina</taxon>
    </lineage>
</organism>
<accession>A0A067THB6</accession>